<name>A0A5E7KNX4_PSEFL</name>
<evidence type="ECO:0000313" key="2">
    <source>
        <dbReference type="Proteomes" id="UP000385207"/>
    </source>
</evidence>
<organism evidence="1 2">
    <name type="scientific">Pseudomonas fluorescens</name>
    <dbReference type="NCBI Taxonomy" id="294"/>
    <lineage>
        <taxon>Bacteria</taxon>
        <taxon>Pseudomonadati</taxon>
        <taxon>Pseudomonadota</taxon>
        <taxon>Gammaproteobacteria</taxon>
        <taxon>Pseudomonadales</taxon>
        <taxon>Pseudomonadaceae</taxon>
        <taxon>Pseudomonas</taxon>
    </lineage>
</organism>
<protein>
    <submittedName>
        <fullName evidence="1">Uncharacterized protein</fullName>
    </submittedName>
</protein>
<accession>A0A5E7KNX4</accession>
<dbReference type="RefSeq" id="WP_150784182.1">
    <property type="nucleotide sequence ID" value="NZ_CABVII010000011.1"/>
</dbReference>
<proteinExistence type="predicted"/>
<reference evidence="1 2" key="1">
    <citation type="submission" date="2019-09" db="EMBL/GenBank/DDBJ databases">
        <authorList>
            <person name="Chandra G."/>
            <person name="Truman W A."/>
        </authorList>
    </citation>
    <scope>NUCLEOTIDE SEQUENCE [LARGE SCALE GENOMIC DNA]</scope>
    <source>
        <strain evidence="1">PS862</strain>
    </source>
</reference>
<dbReference type="AlphaFoldDB" id="A0A5E7KNX4"/>
<evidence type="ECO:0000313" key="1">
    <source>
        <dbReference type="EMBL" id="VVP01397.1"/>
    </source>
</evidence>
<sequence length="613" mass="64362">MGLVQKQFGELITFMRGSSGGRYNANGVFELVPLDQPRFDYDPVTKLIKGLLIEESRTNLQVASSQFHTWTLFGDAKVYPSTTVSPDGTLTAAMVENTPNSNSQISRNPILADGTYTRTIYLKSNGVDPFTVVFEGVGGGGSGGSQTFDVLGKAFVGGLGAAISRSFTEVGNGWIRVSVVGVQLSGVSTVGGKFYIGAYGNTPIQHRGYMWGAQIEAGSFETSHNPTPSTFAGRASAARLFDSNGVLQTAAINTARNNAYGYDSAGVLRPIGLLVEGAATNLLLQSSAYVGAPWQRRGSCTVTSGVGPTAPDGSAAGQYLQGVSNSGNDLFQPNVPVGVATRCEPSIFIAKGTTTGVLVLGNAMGVGLGQWRVDLAKLSTSYQRITRNHPSVTIVTEFVGDGSGNSGIHLYRFSGDATLDFYAWGGQLEVGYDSTSYIPTTTAQVTRAADVTSSVQVTRAADVASVNTLSPWFNASEGTLFVEWATSHDRAESGIVAITNESANNAVFTRQIGGRVARSTVTSDGQVQAVGSGLGTAPGTVTKGAFGFAANSFVWAEQGSVRWTDTSGVLPVNMTKLLLGAAFSGTTQLNGHIRSIRYYPRRLTDAELQVLTA</sequence>
<gene>
    <name evidence="1" type="ORF">PS862_02866</name>
</gene>
<dbReference type="Proteomes" id="UP000385207">
    <property type="component" value="Unassembled WGS sequence"/>
</dbReference>
<dbReference type="EMBL" id="CABVII010000011">
    <property type="protein sequence ID" value="VVP01397.1"/>
    <property type="molecule type" value="Genomic_DNA"/>
</dbReference>
<dbReference type="OrthoDB" id="7579869at2"/>